<evidence type="ECO:0000256" key="1">
    <source>
        <dbReference type="ARBA" id="ARBA00001927"/>
    </source>
</evidence>
<dbReference type="Proteomes" id="UP001300745">
    <property type="component" value="Unassembled WGS sequence"/>
</dbReference>
<protein>
    <submittedName>
        <fullName evidence="8">Ferredoxin</fullName>
    </submittedName>
</protein>
<keyword evidence="4" id="KW-0249">Electron transport</keyword>
<keyword evidence="9" id="KW-1185">Reference proteome</keyword>
<evidence type="ECO:0000256" key="3">
    <source>
        <dbReference type="ARBA" id="ARBA00022723"/>
    </source>
</evidence>
<dbReference type="RefSeq" id="WP_266000715.1">
    <property type="nucleotide sequence ID" value="NZ_JAPJDN010000049.1"/>
</dbReference>
<keyword evidence="5" id="KW-0408">Iron</keyword>
<dbReference type="PANTHER" id="PTHR36923:SF3">
    <property type="entry name" value="FERREDOXIN"/>
    <property type="match status" value="1"/>
</dbReference>
<name>A0ABT3SMU6_9MYCO</name>
<organism evidence="8 9">
    <name type="scientific">Mycobacterium pinniadriaticum</name>
    <dbReference type="NCBI Taxonomy" id="2994102"/>
    <lineage>
        <taxon>Bacteria</taxon>
        <taxon>Bacillati</taxon>
        <taxon>Actinomycetota</taxon>
        <taxon>Actinomycetes</taxon>
        <taxon>Mycobacteriales</taxon>
        <taxon>Mycobacteriaceae</taxon>
        <taxon>Mycobacterium</taxon>
    </lineage>
</organism>
<evidence type="ECO:0000256" key="4">
    <source>
        <dbReference type="ARBA" id="ARBA00022982"/>
    </source>
</evidence>
<evidence type="ECO:0000256" key="5">
    <source>
        <dbReference type="ARBA" id="ARBA00023004"/>
    </source>
</evidence>
<dbReference type="InterPro" id="IPR051269">
    <property type="entry name" value="Fe-S_cluster_ET"/>
</dbReference>
<evidence type="ECO:0000313" key="9">
    <source>
        <dbReference type="Proteomes" id="UP001300745"/>
    </source>
</evidence>
<evidence type="ECO:0000256" key="2">
    <source>
        <dbReference type="ARBA" id="ARBA00022448"/>
    </source>
</evidence>
<keyword evidence="7" id="KW-0003">3Fe-4S</keyword>
<dbReference type="Pfam" id="PF13459">
    <property type="entry name" value="Fer4_15"/>
    <property type="match status" value="1"/>
</dbReference>
<comment type="caution">
    <text evidence="8">The sequence shown here is derived from an EMBL/GenBank/DDBJ whole genome shotgun (WGS) entry which is preliminary data.</text>
</comment>
<reference evidence="8 9" key="1">
    <citation type="submission" date="2022-11" db="EMBL/GenBank/DDBJ databases">
        <title>Mycobacterium sp. nov.</title>
        <authorList>
            <person name="Papic B."/>
            <person name="Spicic S."/>
            <person name="Duvnjak S."/>
        </authorList>
    </citation>
    <scope>NUCLEOTIDE SEQUENCE [LARGE SCALE GENOMIC DNA]</scope>
    <source>
        <strain evidence="8 9">CVI_P4</strain>
    </source>
</reference>
<comment type="cofactor">
    <cofactor evidence="1">
        <name>[3Fe-4S] cluster</name>
        <dbReference type="ChEBI" id="CHEBI:21137"/>
    </cofactor>
</comment>
<evidence type="ECO:0000256" key="6">
    <source>
        <dbReference type="ARBA" id="ARBA00023014"/>
    </source>
</evidence>
<accession>A0ABT3SMU6</accession>
<gene>
    <name evidence="8" type="ORF">ORI27_29565</name>
</gene>
<proteinExistence type="predicted"/>
<dbReference type="SUPFAM" id="SSF54862">
    <property type="entry name" value="4Fe-4S ferredoxins"/>
    <property type="match status" value="1"/>
</dbReference>
<keyword evidence="6" id="KW-0411">Iron-sulfur</keyword>
<keyword evidence="3" id="KW-0479">Metal-binding</keyword>
<evidence type="ECO:0000256" key="7">
    <source>
        <dbReference type="ARBA" id="ARBA00023291"/>
    </source>
</evidence>
<dbReference type="PANTHER" id="PTHR36923">
    <property type="entry name" value="FERREDOXIN"/>
    <property type="match status" value="1"/>
</dbReference>
<dbReference type="Gene3D" id="3.30.70.20">
    <property type="match status" value="1"/>
</dbReference>
<sequence length="65" mass="7234">MEVRVDADRCQGHARCSKIAPEVFAAREEDGHAVVLVTHVPADVERKVDRAARACPERAIILENR</sequence>
<dbReference type="EMBL" id="JAPJDO010000049">
    <property type="protein sequence ID" value="MCX2940847.1"/>
    <property type="molecule type" value="Genomic_DNA"/>
</dbReference>
<evidence type="ECO:0000313" key="8">
    <source>
        <dbReference type="EMBL" id="MCX2940847.1"/>
    </source>
</evidence>
<keyword evidence="2" id="KW-0813">Transport</keyword>